<protein>
    <submittedName>
        <fullName evidence="1">Uncharacterized protein</fullName>
    </submittedName>
</protein>
<reference evidence="1" key="1">
    <citation type="submission" date="2023-03" db="EMBL/GenBank/DDBJ databases">
        <title>MT1 and MT2 Draft Genomes of Novel Species.</title>
        <authorList>
            <person name="Venkateswaran K."/>
        </authorList>
    </citation>
    <scope>NUCLEOTIDE SEQUENCE</scope>
    <source>
        <strain evidence="1">F6_3S_P_2</strain>
    </source>
</reference>
<gene>
    <name evidence="1" type="ORF">P5G49_11265</name>
</gene>
<accession>A0ABT8JSB5</accession>
<dbReference type="EMBL" id="JAROCC010000008">
    <property type="protein sequence ID" value="MDN4608046.1"/>
    <property type="molecule type" value="Genomic_DNA"/>
</dbReference>
<proteinExistence type="predicted"/>
<comment type="caution">
    <text evidence="1">The sequence shown here is derived from an EMBL/GenBank/DDBJ whole genome shotgun (WGS) entry which is preliminary data.</text>
</comment>
<evidence type="ECO:0000313" key="1">
    <source>
        <dbReference type="EMBL" id="MDN4608046.1"/>
    </source>
</evidence>
<evidence type="ECO:0000313" key="2">
    <source>
        <dbReference type="Proteomes" id="UP001175097"/>
    </source>
</evidence>
<dbReference type="RefSeq" id="WP_301243850.1">
    <property type="nucleotide sequence ID" value="NZ_JAROCC010000008.1"/>
</dbReference>
<keyword evidence="2" id="KW-1185">Reference proteome</keyword>
<name>A0ABT8JSB5_9BACL</name>
<sequence>MEQKKIELPNDLFDGMMYLTQVISPARDHVAIVIMGENMDEDAYDPDEFSVIRLYLFIDDGRAFSPVQEIEAFSFKGLEDAYGFLKALPEMSAMDLMLRMNGLTDMIAPQVQ</sequence>
<organism evidence="1 2">
    <name type="scientific">Sporosarcina highlanderae</name>
    <dbReference type="NCBI Taxonomy" id="3035916"/>
    <lineage>
        <taxon>Bacteria</taxon>
        <taxon>Bacillati</taxon>
        <taxon>Bacillota</taxon>
        <taxon>Bacilli</taxon>
        <taxon>Bacillales</taxon>
        <taxon>Caryophanaceae</taxon>
        <taxon>Sporosarcina</taxon>
    </lineage>
</organism>
<dbReference type="Proteomes" id="UP001175097">
    <property type="component" value="Unassembled WGS sequence"/>
</dbReference>